<keyword evidence="4" id="KW-0433">Leucine-rich repeat</keyword>
<feature type="domain" description="Roc" evidence="16">
    <location>
        <begin position="661"/>
        <end position="856"/>
    </location>
</feature>
<keyword evidence="7" id="KW-0547">Nucleotide-binding</keyword>
<dbReference type="InterPro" id="IPR050647">
    <property type="entry name" value="Plant_LRR-RLKs"/>
</dbReference>
<dbReference type="InterPro" id="IPR057263">
    <property type="entry name" value="COR-B"/>
</dbReference>
<dbReference type="PROSITE" id="PS00108">
    <property type="entry name" value="PROTEIN_KINASE_ST"/>
    <property type="match status" value="1"/>
</dbReference>
<dbReference type="SUPFAM" id="SSF56112">
    <property type="entry name" value="Protein kinase-like (PK-like)"/>
    <property type="match status" value="1"/>
</dbReference>
<protein>
    <recommendedName>
        <fullName evidence="2">non-specific serine/threonine protein kinase</fullName>
        <ecNumber evidence="2">2.7.11.1</ecNumber>
    </recommendedName>
</protein>
<evidence type="ECO:0000256" key="2">
    <source>
        <dbReference type="ARBA" id="ARBA00012513"/>
    </source>
</evidence>
<dbReference type="PROSITE" id="PS51424">
    <property type="entry name" value="ROC"/>
    <property type="match status" value="1"/>
</dbReference>
<dbReference type="RefSeq" id="XP_031560456.1">
    <property type="nucleotide sequence ID" value="XM_031704596.1"/>
</dbReference>
<name>A0A6P8HYS1_ACTTE</name>
<dbReference type="Pfam" id="PF08477">
    <property type="entry name" value="Roc"/>
    <property type="match status" value="1"/>
</dbReference>
<keyword evidence="5" id="KW-0808">Transferase</keyword>
<sequence>MHTCKQGEVKTAEVVTLIKQLHEACTTGNLDFLLTILYHNKDEAINIICGAPLTSSPSEHEESWDTLRDFLHIASNHGHSEIVRKLIEFGADVNRMSVQNQTPLSNACENGNIDVARLLICKGAEIDPSEVAFEQSPIYFACLEGHIDIIELLISKKPSILQISGQLLLYTAASEGHLEVVKFLIKKRVNINPPRVQAEINGVPVMLDSLGSPLYGACSGRQTAVAQYLIENGAIVTVKIVETFWEFLGEVLMRYTKDAKAKRKTAVSFESDPDIKMYAACWANKSICSLHKGWFVNLSARLVSIDLAHNNLEELPEELFSILPVLEELDVSHNKLIFLPEINITDSFTSLEKLFVQKNQLTYIPSSLFQIKTLKKVNLSYNKITSLEDDENTDTYVSWRCPALKVLKLNNNCLSSLPNGIQSASGLVKLFVNNNYLNGFPMPWKCPLETLDLSHNKLTVFNYNVEMVWASSLRYLNLSYNNLDCISWNICHLSSLMDLDVSHNSIKRLPAERDWTCICLHKLNSSYNKLSARLLGEGAQSNTLRHRLFKAPNQDDGQEFKTDVEIPVALFAPTLETLFLNNNCLQVVPLSVCQMTNLIELDLSNNVDLKTLPPQLGNLRDCWQLRLTNLNLTGLPKHVRPGGIGVRPKDTLAFLRATLRKSVPYYRMKLMVVGIQGYGKTTLLAALKGQNLPKNISTVGIVIDEWNVQLGSGSWFPLSRLMSQSAPPSITFSTWDLAGQSVYYAAHQMFLSTSTLYLGVWNVTLGEEGIESLRQWLLNIKARAPFSDVLIVGTHVDMLPKKNRETRVDKLKQIVMNKYADSKGFPKIVGNIVVSAMTGENIQELREMIYSKAMKTKEQGENVIGKQVPLSYIQLQESVLREAERRRATGEPPILLEEEILELASKNKDNDILDHEELTLATRFLHENGILLHYNDQLRGLNSLYFIDPSWVCDLIANIVTVRERNPFIKEGIMWKSNVALVLKDPRFPPQFISQYLQLMERFEIALGLDENRLLIPSMLPPDSPGMQLDKLYRLGGISRPRSKTEKYSRPAKEYDNGSAAECKAASLPRLRPGNKEKVKFKDQLEEDGTPNGPVDAVRRNYQMAYIPSGFWSRLITRLMVSLQRWRTSEGIEEERFSMIYWRKGIGVVYEGGHFIVQSYREMIPLHAGRNRFEELEGVSIEVWSGMRDFSVIGFIVDQVDALISEWYPGLDDTDSFGYPLVRRLIPCPQCSTLFARRGCYLRRSCSVEFPTEHCGAQPVRPYNFTLPTCAAAALNFATINCPYHPETVVSLDELIPDLLMTDLPRHLLVERGEFSYKTDAVSRLGGGGAGEVFRGFMDEMEVAVKTFHSTRTTRYLLDSGIGGASTDGSSTGPISGPSFRARRSEGSSMRRAGVFRGECSLQEDNMEDELEKTKVVRAFWDLRQEVAVLCHLQHPCVVKLLGVCLHPLCFLLELAPHGSLANVLEEMTLGREKEKKAINPVKYETKDSVLGRSLTYKIAYQVISALWYLHDSDIIYRDLKADNILVWSLDEDDLINVKLSDYGISCFATPQGVAGDEGTPGYQAPEIRSGIGYDEKVDIFSFAIFLYELISGVRPFRDFRSAIDIKKAIRRNVRPSLEDQEVDSQLPRLETVMVSSWNELPESRPSADQTLREMEEPEFLCHYRIMPKPEEGVLEKITSVYGLVHSGTGSFSPDPSDSQSPGTSVSLNSFVLLWSRERDRRQYSMLNCDTGVFYYKDESCPGHRVLCMVRVGSRTWLGTEGCTIEVFGKRSWRLPSTLCSFIVKAPVLALLTQETRLSQGIKNATKVDRVYAALANGTLIVFTHESVATSSHTHDDVKRFYDESDDAISQEIKQWKEIQVINLGQSSNPVKSMVLTKDNEELWVSCGNQIIVLNTHTLSIVKEIPVYSSQRAHVRKMVACDDRVWSIDRRSTKILQWDVRTHHLTHVFDLEVDNPVMKSVCKPFCEREGVDIGEEDAKRQGDTVPRTWRNRADTNRPPPYPGNGNTAAKTIVDRALGGETRLSRSGALKSRSSAPLPISSDGVPSEVVDKLAKMEPEESSSLGLKAEGDSKLESSRSKTGSQAEVTMATDTQNKNVCPADEDSLLKDNLQENDSKTENNYLGTSVDSGCYSEISIKSVDLKALNDALVILSDAKTIPEEKEQDSKNNNDEATFEVVNRTEIVIEAAKERRENNQSPSIEAASMSSLTAKPKSLSRGPSLMRSRKRKSLRHSDVPASSKETRNEPARPRLHVLTGSVNKVMAVLHTGGTLWVGRGKGDVIVINVDEESNTYFYGEVIAQLKCDSFLRFNSGQVDEIIQSGNNKIVCLRRLEPTRLRRQEAANKSGQFPSCQDPSTERYQLIVWEAWGRREFESFKSYLDRFNDLVDQ</sequence>
<evidence type="ECO:0000256" key="13">
    <source>
        <dbReference type="PROSITE-ProRule" id="PRU00023"/>
    </source>
</evidence>
<dbReference type="SUPFAM" id="SSF101908">
    <property type="entry name" value="Putative isomerase YbhE"/>
    <property type="match status" value="1"/>
</dbReference>
<dbReference type="Gene3D" id="1.25.40.20">
    <property type="entry name" value="Ankyrin repeat-containing domain"/>
    <property type="match status" value="2"/>
</dbReference>
<accession>A0A6P8HYS1</accession>
<reference evidence="18" key="1">
    <citation type="submission" date="2025-08" db="UniProtKB">
        <authorList>
            <consortium name="RefSeq"/>
        </authorList>
    </citation>
    <scope>IDENTIFICATION</scope>
    <source>
        <tissue evidence="18">Tentacle</tissue>
    </source>
</reference>
<dbReference type="KEGG" id="aten:116296561"/>
<dbReference type="Gene3D" id="3.80.10.10">
    <property type="entry name" value="Ribonuclease Inhibitor"/>
    <property type="match status" value="3"/>
</dbReference>
<dbReference type="PROSITE" id="PS50297">
    <property type="entry name" value="ANK_REP_REGION"/>
    <property type="match status" value="3"/>
</dbReference>
<dbReference type="GO" id="GO:0005524">
    <property type="term" value="F:ATP binding"/>
    <property type="evidence" value="ECO:0007669"/>
    <property type="project" value="UniProtKB-KW"/>
</dbReference>
<dbReference type="SUPFAM" id="SSF52540">
    <property type="entry name" value="P-loop containing nucleoside triphosphate hydrolases"/>
    <property type="match status" value="1"/>
</dbReference>
<dbReference type="EC" id="2.7.11.1" evidence="2"/>
<dbReference type="PROSITE" id="PS50088">
    <property type="entry name" value="ANK_REPEAT"/>
    <property type="match status" value="3"/>
</dbReference>
<dbReference type="GO" id="GO:0005525">
    <property type="term" value="F:GTP binding"/>
    <property type="evidence" value="ECO:0007669"/>
    <property type="project" value="UniProtKB-KW"/>
</dbReference>
<dbReference type="SUPFAM" id="SSF52058">
    <property type="entry name" value="L domain-like"/>
    <property type="match status" value="1"/>
</dbReference>
<dbReference type="Gene3D" id="3.30.70.1390">
    <property type="entry name" value="ROC domain from the Parkinson's disease-associated leucine-rich repeat kinase 2"/>
    <property type="match status" value="1"/>
</dbReference>
<dbReference type="SMART" id="SM00248">
    <property type="entry name" value="ANK"/>
    <property type="match status" value="6"/>
</dbReference>
<feature type="region of interest" description="Disordered" evidence="14">
    <location>
        <begin position="2023"/>
        <end position="2091"/>
    </location>
</feature>
<dbReference type="PROSITE" id="PS51450">
    <property type="entry name" value="LRR"/>
    <property type="match status" value="3"/>
</dbReference>
<keyword evidence="8" id="KW-0418">Kinase</keyword>
<feature type="repeat" description="ANK" evidence="13">
    <location>
        <begin position="71"/>
        <end position="98"/>
    </location>
</feature>
<dbReference type="InterPro" id="IPR036770">
    <property type="entry name" value="Ankyrin_rpt-contain_sf"/>
</dbReference>
<dbReference type="GO" id="GO:0004674">
    <property type="term" value="F:protein serine/threonine kinase activity"/>
    <property type="evidence" value="ECO:0007669"/>
    <property type="project" value="UniProtKB-KW"/>
</dbReference>
<feature type="region of interest" description="Disordered" evidence="14">
    <location>
        <begin position="1974"/>
        <end position="2009"/>
    </location>
</feature>
<dbReference type="SMART" id="SM00220">
    <property type="entry name" value="S_TKc"/>
    <property type="match status" value="1"/>
</dbReference>
<dbReference type="InterPro" id="IPR032675">
    <property type="entry name" value="LRR_dom_sf"/>
</dbReference>
<dbReference type="SMART" id="SM00369">
    <property type="entry name" value="LRR_TYP"/>
    <property type="match status" value="6"/>
</dbReference>
<keyword evidence="3" id="KW-0723">Serine/threonine-protein kinase</keyword>
<dbReference type="Pfam" id="PF00069">
    <property type="entry name" value="Pkinase"/>
    <property type="match status" value="1"/>
</dbReference>
<dbReference type="GeneID" id="116296561"/>
<feature type="compositionally biased region" description="Basic and acidic residues" evidence="14">
    <location>
        <begin position="2048"/>
        <end position="2057"/>
    </location>
</feature>
<comment type="catalytic activity">
    <reaction evidence="12">
        <text>L-seryl-[protein] + ATP = O-phospho-L-seryl-[protein] + ADP + H(+)</text>
        <dbReference type="Rhea" id="RHEA:17989"/>
        <dbReference type="Rhea" id="RHEA-COMP:9863"/>
        <dbReference type="Rhea" id="RHEA-COMP:11604"/>
        <dbReference type="ChEBI" id="CHEBI:15378"/>
        <dbReference type="ChEBI" id="CHEBI:29999"/>
        <dbReference type="ChEBI" id="CHEBI:30616"/>
        <dbReference type="ChEBI" id="CHEBI:83421"/>
        <dbReference type="ChEBI" id="CHEBI:456216"/>
        <dbReference type="EC" id="2.7.11.1"/>
    </reaction>
</comment>
<dbReference type="PANTHER" id="PTHR48056">
    <property type="entry name" value="LRR RECEPTOR-LIKE SERINE/THREONINE-PROTEIN KINASE-RELATED"/>
    <property type="match status" value="1"/>
</dbReference>
<proteinExistence type="predicted"/>
<keyword evidence="9" id="KW-0067">ATP-binding</keyword>
<dbReference type="Proteomes" id="UP000515163">
    <property type="component" value="Unplaced"/>
</dbReference>
<dbReference type="GO" id="GO:0009966">
    <property type="term" value="P:regulation of signal transduction"/>
    <property type="evidence" value="ECO:0007669"/>
    <property type="project" value="UniProtKB-ARBA"/>
</dbReference>
<dbReference type="Pfam" id="PF16095">
    <property type="entry name" value="COR-A"/>
    <property type="match status" value="1"/>
</dbReference>
<feature type="domain" description="Protein kinase" evidence="15">
    <location>
        <begin position="1319"/>
        <end position="1660"/>
    </location>
</feature>
<evidence type="ECO:0000256" key="9">
    <source>
        <dbReference type="ARBA" id="ARBA00022840"/>
    </source>
</evidence>
<keyword evidence="13" id="KW-0040">ANK repeat</keyword>
<dbReference type="InterPro" id="IPR000719">
    <property type="entry name" value="Prot_kinase_dom"/>
</dbReference>
<evidence type="ECO:0000256" key="4">
    <source>
        <dbReference type="ARBA" id="ARBA00022614"/>
    </source>
</evidence>
<feature type="repeat" description="ANK" evidence="13">
    <location>
        <begin position="99"/>
        <end position="131"/>
    </location>
</feature>
<dbReference type="GO" id="GO:0005737">
    <property type="term" value="C:cytoplasm"/>
    <property type="evidence" value="ECO:0007669"/>
    <property type="project" value="UniProtKB-ARBA"/>
</dbReference>
<evidence type="ECO:0000259" key="15">
    <source>
        <dbReference type="PROSITE" id="PS50011"/>
    </source>
</evidence>
<evidence type="ECO:0000256" key="6">
    <source>
        <dbReference type="ARBA" id="ARBA00022737"/>
    </source>
</evidence>
<feature type="repeat" description="ANK" evidence="13">
    <location>
        <begin position="164"/>
        <end position="192"/>
    </location>
</feature>
<dbReference type="Pfam" id="PF23748">
    <property type="entry name" value="Beta-prop_LRRK2"/>
    <property type="match status" value="1"/>
</dbReference>
<dbReference type="Pfam" id="PF25497">
    <property type="entry name" value="COR-B"/>
    <property type="match status" value="1"/>
</dbReference>
<dbReference type="InterPro" id="IPR027417">
    <property type="entry name" value="P-loop_NTPase"/>
</dbReference>
<dbReference type="InterPro" id="IPR002110">
    <property type="entry name" value="Ankyrin_rpt"/>
</dbReference>
<feature type="compositionally biased region" description="Polar residues" evidence="14">
    <location>
        <begin position="2194"/>
        <end position="2208"/>
    </location>
</feature>
<dbReference type="InterPro" id="IPR001611">
    <property type="entry name" value="Leu-rich_rpt"/>
</dbReference>
<dbReference type="OrthoDB" id="1866797at2759"/>
<dbReference type="InterPro" id="IPR011009">
    <property type="entry name" value="Kinase-like_dom_sf"/>
</dbReference>
<dbReference type="PANTHER" id="PTHR48056:SF81">
    <property type="entry name" value="RECEPTOR PROTEIN-TYROSINE KINASE CEPR1"/>
    <property type="match status" value="1"/>
</dbReference>
<evidence type="ECO:0000256" key="1">
    <source>
        <dbReference type="ARBA" id="ARBA00001946"/>
    </source>
</evidence>
<gene>
    <name evidence="18" type="primary">LOC116296561</name>
</gene>
<evidence type="ECO:0000256" key="5">
    <source>
        <dbReference type="ARBA" id="ARBA00022679"/>
    </source>
</evidence>
<dbReference type="Pfam" id="PF13855">
    <property type="entry name" value="LRR_8"/>
    <property type="match status" value="1"/>
</dbReference>
<evidence type="ECO:0000256" key="7">
    <source>
        <dbReference type="ARBA" id="ARBA00022741"/>
    </source>
</evidence>
<dbReference type="Pfam" id="PF12796">
    <property type="entry name" value="Ank_2"/>
    <property type="match status" value="2"/>
</dbReference>
<keyword evidence="6" id="KW-0677">Repeat</keyword>
<dbReference type="InParanoid" id="A0A6P8HYS1"/>
<evidence type="ECO:0000256" key="10">
    <source>
        <dbReference type="ARBA" id="ARBA00023134"/>
    </source>
</evidence>
<dbReference type="InterPro" id="IPR032171">
    <property type="entry name" value="COR-A"/>
</dbReference>
<dbReference type="PROSITE" id="PS50011">
    <property type="entry name" value="PROTEIN_KINASE_DOM"/>
    <property type="match status" value="1"/>
</dbReference>
<dbReference type="SMART" id="SM00364">
    <property type="entry name" value="LRR_BAC"/>
    <property type="match status" value="8"/>
</dbReference>
<evidence type="ECO:0000256" key="14">
    <source>
        <dbReference type="SAM" id="MobiDB-lite"/>
    </source>
</evidence>
<dbReference type="SUPFAM" id="SSF48403">
    <property type="entry name" value="Ankyrin repeat"/>
    <property type="match status" value="1"/>
</dbReference>
<dbReference type="InterPro" id="IPR003591">
    <property type="entry name" value="Leu-rich_rpt_typical-subtyp"/>
</dbReference>
<dbReference type="Gene3D" id="3.30.200.20">
    <property type="entry name" value="Phosphorylase Kinase, domain 1"/>
    <property type="match status" value="1"/>
</dbReference>
<comment type="cofactor">
    <cofactor evidence="1">
        <name>Mg(2+)</name>
        <dbReference type="ChEBI" id="CHEBI:18420"/>
    </cofactor>
</comment>
<dbReference type="InterPro" id="IPR020859">
    <property type="entry name" value="ROC"/>
</dbReference>
<dbReference type="FunCoup" id="A0A6P8HYS1">
    <property type="interactions" value="1492"/>
</dbReference>
<feature type="region of interest" description="Disordered" evidence="14">
    <location>
        <begin position="2186"/>
        <end position="2248"/>
    </location>
</feature>
<keyword evidence="17" id="KW-1185">Reference proteome</keyword>
<dbReference type="Gene3D" id="1.10.510.10">
    <property type="entry name" value="Transferase(Phosphotransferase) domain 1"/>
    <property type="match status" value="1"/>
</dbReference>
<feature type="compositionally biased region" description="Basic and acidic residues" evidence="14">
    <location>
        <begin position="2067"/>
        <end position="2077"/>
    </location>
</feature>
<evidence type="ECO:0000313" key="18">
    <source>
        <dbReference type="RefSeq" id="XP_031560456.1"/>
    </source>
</evidence>
<dbReference type="InterPro" id="IPR056602">
    <property type="entry name" value="Beta-prop_LRRK2"/>
</dbReference>
<evidence type="ECO:0000256" key="11">
    <source>
        <dbReference type="ARBA" id="ARBA00047899"/>
    </source>
</evidence>
<evidence type="ECO:0000259" key="16">
    <source>
        <dbReference type="PROSITE" id="PS51424"/>
    </source>
</evidence>
<evidence type="ECO:0000256" key="8">
    <source>
        <dbReference type="ARBA" id="ARBA00022777"/>
    </source>
</evidence>
<dbReference type="InterPro" id="IPR008271">
    <property type="entry name" value="Ser/Thr_kinase_AS"/>
</dbReference>
<evidence type="ECO:0000256" key="3">
    <source>
        <dbReference type="ARBA" id="ARBA00022527"/>
    </source>
</evidence>
<feature type="compositionally biased region" description="Polar residues" evidence="14">
    <location>
        <begin position="2078"/>
        <end position="2091"/>
    </location>
</feature>
<organism evidence="17 18">
    <name type="scientific">Actinia tenebrosa</name>
    <name type="common">Australian red waratah sea anemone</name>
    <dbReference type="NCBI Taxonomy" id="6105"/>
    <lineage>
        <taxon>Eukaryota</taxon>
        <taxon>Metazoa</taxon>
        <taxon>Cnidaria</taxon>
        <taxon>Anthozoa</taxon>
        <taxon>Hexacorallia</taxon>
        <taxon>Actiniaria</taxon>
        <taxon>Actiniidae</taxon>
        <taxon>Actinia</taxon>
    </lineage>
</organism>
<evidence type="ECO:0000256" key="12">
    <source>
        <dbReference type="ARBA" id="ARBA00048679"/>
    </source>
</evidence>
<evidence type="ECO:0000313" key="17">
    <source>
        <dbReference type="Proteomes" id="UP000515163"/>
    </source>
</evidence>
<dbReference type="Gene3D" id="3.40.50.300">
    <property type="entry name" value="P-loop containing nucleotide triphosphate hydrolases"/>
    <property type="match status" value="1"/>
</dbReference>
<keyword evidence="10" id="KW-0342">GTP-binding</keyword>
<comment type="catalytic activity">
    <reaction evidence="11">
        <text>L-threonyl-[protein] + ATP = O-phospho-L-threonyl-[protein] + ADP + H(+)</text>
        <dbReference type="Rhea" id="RHEA:46608"/>
        <dbReference type="Rhea" id="RHEA-COMP:11060"/>
        <dbReference type="Rhea" id="RHEA-COMP:11605"/>
        <dbReference type="ChEBI" id="CHEBI:15378"/>
        <dbReference type="ChEBI" id="CHEBI:30013"/>
        <dbReference type="ChEBI" id="CHEBI:30616"/>
        <dbReference type="ChEBI" id="CHEBI:61977"/>
        <dbReference type="ChEBI" id="CHEBI:456216"/>
        <dbReference type="EC" id="2.7.11.1"/>
    </reaction>
</comment>